<evidence type="ECO:0000313" key="8">
    <source>
        <dbReference type="Proteomes" id="UP000219452"/>
    </source>
</evidence>
<accession>A0A286GCY8</accession>
<evidence type="ECO:0000256" key="3">
    <source>
        <dbReference type="ARBA" id="ARBA00023027"/>
    </source>
</evidence>
<evidence type="ECO:0000259" key="5">
    <source>
        <dbReference type="Pfam" id="PF00389"/>
    </source>
</evidence>
<dbReference type="OrthoDB" id="1522997at2"/>
<dbReference type="PANTHER" id="PTHR43026:SF1">
    <property type="entry name" value="2-HYDROXYACID DEHYDROGENASE HOMOLOG 1-RELATED"/>
    <property type="match status" value="1"/>
</dbReference>
<comment type="similarity">
    <text evidence="1 4">Belongs to the D-isomer specific 2-hydroxyacid dehydrogenase family.</text>
</comment>
<dbReference type="SUPFAM" id="SSF52283">
    <property type="entry name" value="Formate/glycerate dehydrogenase catalytic domain-like"/>
    <property type="match status" value="1"/>
</dbReference>
<name>A0A286GCY8_9BACT</name>
<dbReference type="PROSITE" id="PS00671">
    <property type="entry name" value="D_2_HYDROXYACID_DH_3"/>
    <property type="match status" value="1"/>
</dbReference>
<dbReference type="Proteomes" id="UP000219452">
    <property type="component" value="Unassembled WGS sequence"/>
</dbReference>
<organism evidence="7 8">
    <name type="scientific">Spirosoma fluviale</name>
    <dbReference type="NCBI Taxonomy" id="1597977"/>
    <lineage>
        <taxon>Bacteria</taxon>
        <taxon>Pseudomonadati</taxon>
        <taxon>Bacteroidota</taxon>
        <taxon>Cytophagia</taxon>
        <taxon>Cytophagales</taxon>
        <taxon>Cytophagaceae</taxon>
        <taxon>Spirosoma</taxon>
    </lineage>
</organism>
<dbReference type="InterPro" id="IPR036291">
    <property type="entry name" value="NAD(P)-bd_dom_sf"/>
</dbReference>
<sequence length="329" mass="36301">MNIAFFSTLSFEQAWFDQYSAHHRITYIPERLTTKTVHLAQGHNAVCVFVNDDLSRPVLTLLKGMGIGVVGMRCMGTDNADTQAIADLGMTLLHSSYSPYSIAEQTVALLMGMLRHLPQAHQRVQAGNFAIDGLVGYDLHGKTVGVVGTGHIGKAFIRIMLGFGCKVLAYDVCVDRRLTEIGVTYLSLPELLQRADVVSLHCPLNSATQHMINEQTLSLMKQSVILVNTGRGGLVDTSAVLDALDTGKLAGYAADVYERERNYFHYDCSNKHIVDDVLNRLRQHPKVLLTAHQGFLTEDALRQIALSLINQFSFFDNQQTASITKASMC</sequence>
<dbReference type="AlphaFoldDB" id="A0A286GCY8"/>
<dbReference type="PROSITE" id="PS00065">
    <property type="entry name" value="D_2_HYDROXYACID_DH_1"/>
    <property type="match status" value="1"/>
</dbReference>
<dbReference type="Pfam" id="PF00389">
    <property type="entry name" value="2-Hacid_dh"/>
    <property type="match status" value="1"/>
</dbReference>
<gene>
    <name evidence="7" type="ORF">SAMN06269250_4481</name>
</gene>
<keyword evidence="2 4" id="KW-0560">Oxidoreductase</keyword>
<dbReference type="InterPro" id="IPR029753">
    <property type="entry name" value="D-isomer_DH_CS"/>
</dbReference>
<proteinExistence type="inferred from homology"/>
<evidence type="ECO:0000313" key="7">
    <source>
        <dbReference type="EMBL" id="SOD93393.1"/>
    </source>
</evidence>
<dbReference type="CDD" id="cd12183">
    <property type="entry name" value="LDH_like_2"/>
    <property type="match status" value="1"/>
</dbReference>
<keyword evidence="3" id="KW-0520">NAD</keyword>
<dbReference type="InterPro" id="IPR058205">
    <property type="entry name" value="D-LDH-like"/>
</dbReference>
<evidence type="ECO:0000256" key="1">
    <source>
        <dbReference type="ARBA" id="ARBA00005854"/>
    </source>
</evidence>
<dbReference type="InterPro" id="IPR006139">
    <property type="entry name" value="D-isomer_2_OHA_DH_cat_dom"/>
</dbReference>
<evidence type="ECO:0000256" key="2">
    <source>
        <dbReference type="ARBA" id="ARBA00023002"/>
    </source>
</evidence>
<keyword evidence="8" id="KW-1185">Reference proteome</keyword>
<feature type="domain" description="D-isomer specific 2-hydroxyacid dehydrogenase NAD-binding" evidence="6">
    <location>
        <begin position="107"/>
        <end position="294"/>
    </location>
</feature>
<dbReference type="GO" id="GO:0008720">
    <property type="term" value="F:D-lactate dehydrogenase (NAD+) activity"/>
    <property type="evidence" value="ECO:0007669"/>
    <property type="project" value="TreeGrafter"/>
</dbReference>
<dbReference type="RefSeq" id="WP_097128459.1">
    <property type="nucleotide sequence ID" value="NZ_OCNH01000003.1"/>
</dbReference>
<evidence type="ECO:0000259" key="6">
    <source>
        <dbReference type="Pfam" id="PF02826"/>
    </source>
</evidence>
<evidence type="ECO:0000256" key="4">
    <source>
        <dbReference type="RuleBase" id="RU003719"/>
    </source>
</evidence>
<dbReference type="InterPro" id="IPR029752">
    <property type="entry name" value="D-isomer_DH_CS1"/>
</dbReference>
<dbReference type="EMBL" id="OCNH01000003">
    <property type="protein sequence ID" value="SOD93393.1"/>
    <property type="molecule type" value="Genomic_DNA"/>
</dbReference>
<dbReference type="InterPro" id="IPR006140">
    <property type="entry name" value="D-isomer_DH_NAD-bd"/>
</dbReference>
<dbReference type="PANTHER" id="PTHR43026">
    <property type="entry name" value="2-HYDROXYACID DEHYDROGENASE HOMOLOG 1-RELATED"/>
    <property type="match status" value="1"/>
</dbReference>
<reference evidence="8" key="1">
    <citation type="submission" date="2017-09" db="EMBL/GenBank/DDBJ databases">
        <authorList>
            <person name="Varghese N."/>
            <person name="Submissions S."/>
        </authorList>
    </citation>
    <scope>NUCLEOTIDE SEQUENCE [LARGE SCALE GENOMIC DNA]</scope>
    <source>
        <strain evidence="8">DSM 29961</strain>
    </source>
</reference>
<feature type="domain" description="D-isomer specific 2-hydroxyacid dehydrogenase catalytic" evidence="5">
    <location>
        <begin position="18"/>
        <end position="314"/>
    </location>
</feature>
<dbReference type="PROSITE" id="PS00670">
    <property type="entry name" value="D_2_HYDROXYACID_DH_2"/>
    <property type="match status" value="1"/>
</dbReference>
<dbReference type="SUPFAM" id="SSF51735">
    <property type="entry name" value="NAD(P)-binding Rossmann-fold domains"/>
    <property type="match status" value="1"/>
</dbReference>
<dbReference type="Pfam" id="PF02826">
    <property type="entry name" value="2-Hacid_dh_C"/>
    <property type="match status" value="1"/>
</dbReference>
<dbReference type="Gene3D" id="3.40.50.720">
    <property type="entry name" value="NAD(P)-binding Rossmann-like Domain"/>
    <property type="match status" value="2"/>
</dbReference>
<dbReference type="GO" id="GO:0051287">
    <property type="term" value="F:NAD binding"/>
    <property type="evidence" value="ECO:0007669"/>
    <property type="project" value="InterPro"/>
</dbReference>
<protein>
    <submittedName>
        <fullName evidence="7">D-lactate dehydrogenase</fullName>
    </submittedName>
</protein>